<dbReference type="AlphaFoldDB" id="T1AW70"/>
<dbReference type="InterPro" id="IPR007475">
    <property type="entry name" value="UbiK"/>
</dbReference>
<gene>
    <name evidence="3" type="ORF">B1B_05587</name>
    <name evidence="2" type="ORF">B2A_01813</name>
</gene>
<proteinExistence type="inferred from homology"/>
<dbReference type="Pfam" id="PF04380">
    <property type="entry name" value="BMFP"/>
    <property type="match status" value="1"/>
</dbReference>
<keyword evidence="1" id="KW-0175">Coiled coil</keyword>
<comment type="caution">
    <text evidence="2">The sequence shown here is derived from an EMBL/GenBank/DDBJ whole genome shotgun (WGS) entry which is preliminary data.</text>
</comment>
<evidence type="ECO:0000313" key="2">
    <source>
        <dbReference type="EMBL" id="EQD64871.1"/>
    </source>
</evidence>
<dbReference type="GO" id="GO:0005829">
    <property type="term" value="C:cytosol"/>
    <property type="evidence" value="ECO:0007669"/>
    <property type="project" value="TreeGrafter"/>
</dbReference>
<dbReference type="PANTHER" id="PTHR38040:SF1">
    <property type="entry name" value="UBIQUINONE BIOSYNTHESIS ACCESSORY FACTOR UBIK"/>
    <property type="match status" value="1"/>
</dbReference>
<dbReference type="EMBL" id="AUZZ01001288">
    <property type="protein sequence ID" value="EQD64871.1"/>
    <property type="molecule type" value="Genomic_DNA"/>
</dbReference>
<reference evidence="2" key="1">
    <citation type="submission" date="2013-08" db="EMBL/GenBank/DDBJ databases">
        <authorList>
            <person name="Mendez C."/>
            <person name="Richter M."/>
            <person name="Ferrer M."/>
            <person name="Sanchez J."/>
        </authorList>
    </citation>
    <scope>NUCLEOTIDE SEQUENCE</scope>
</reference>
<evidence type="ECO:0000313" key="3">
    <source>
        <dbReference type="EMBL" id="EQD68378.1"/>
    </source>
</evidence>
<feature type="coiled-coil region" evidence="1">
    <location>
        <begin position="52"/>
        <end position="79"/>
    </location>
</feature>
<dbReference type="PANTHER" id="PTHR38040">
    <property type="entry name" value="UBIQUINONE BIOSYNTHESIS ACCESSORY FACTOR UBIK"/>
    <property type="match status" value="1"/>
</dbReference>
<dbReference type="EMBL" id="AUZY01003542">
    <property type="protein sequence ID" value="EQD68378.1"/>
    <property type="molecule type" value="Genomic_DNA"/>
</dbReference>
<accession>T1AW70</accession>
<protein>
    <submittedName>
        <fullName evidence="2">Protein containing DUF526</fullName>
    </submittedName>
</protein>
<organism evidence="2">
    <name type="scientific">mine drainage metagenome</name>
    <dbReference type="NCBI Taxonomy" id="410659"/>
    <lineage>
        <taxon>unclassified sequences</taxon>
        <taxon>metagenomes</taxon>
        <taxon>ecological metagenomes</taxon>
    </lineage>
</organism>
<evidence type="ECO:0000256" key="1">
    <source>
        <dbReference type="SAM" id="Coils"/>
    </source>
</evidence>
<name>T1AW70_9ZZZZ</name>
<reference evidence="2" key="2">
    <citation type="journal article" date="2014" name="ISME J.">
        <title>Microbial stratification in low pH oxic and suboxic macroscopic growths along an acid mine drainage.</title>
        <authorList>
            <person name="Mendez-Garcia C."/>
            <person name="Mesa V."/>
            <person name="Sprenger R.R."/>
            <person name="Richter M."/>
            <person name="Diez M.S."/>
            <person name="Solano J."/>
            <person name="Bargiela R."/>
            <person name="Golyshina O.V."/>
            <person name="Manteca A."/>
            <person name="Ramos J.L."/>
            <person name="Gallego J.R."/>
            <person name="Llorente I."/>
            <person name="Martins Dos Santos V.A."/>
            <person name="Jensen O.N."/>
            <person name="Pelaez A.I."/>
            <person name="Sanchez J."/>
            <person name="Ferrer M."/>
        </authorList>
    </citation>
    <scope>NUCLEOTIDE SEQUENCE</scope>
</reference>
<sequence length="84" mass="9236">MTDLFGIDAIASRLAESVPPAVRAVQKDLETNFRAVLRASLSKLDLVTREEFDTQTRVLQRTRERLAELEARLAALEGAPAAGK</sequence>
<dbReference type="HAMAP" id="MF_02216">
    <property type="entry name" value="UbiK"/>
    <property type="match status" value="1"/>
</dbReference>